<organism evidence="3 4">
    <name type="scientific">Actinomadura violacea</name>
    <dbReference type="NCBI Taxonomy" id="2819934"/>
    <lineage>
        <taxon>Bacteria</taxon>
        <taxon>Bacillati</taxon>
        <taxon>Actinomycetota</taxon>
        <taxon>Actinomycetes</taxon>
        <taxon>Streptosporangiales</taxon>
        <taxon>Thermomonosporaceae</taxon>
        <taxon>Actinomadura</taxon>
    </lineage>
</organism>
<evidence type="ECO:0000256" key="1">
    <source>
        <dbReference type="SAM" id="MobiDB-lite"/>
    </source>
</evidence>
<keyword evidence="2" id="KW-0812">Transmembrane</keyword>
<dbReference type="Proteomes" id="UP000680206">
    <property type="component" value="Unassembled WGS sequence"/>
</dbReference>
<protein>
    <recommendedName>
        <fullName evidence="5">RlpA-like protein double-psi beta-barrel domain-containing protein</fullName>
    </recommendedName>
</protein>
<reference evidence="3 4" key="1">
    <citation type="submission" date="2021-03" db="EMBL/GenBank/DDBJ databases">
        <title>Actinomadura violae sp. nov., isolated from lichen in Thailand.</title>
        <authorList>
            <person name="Kanchanasin P."/>
            <person name="Saeng-In P."/>
            <person name="Phongsopitanun W."/>
            <person name="Yuki M."/>
            <person name="Kudo T."/>
            <person name="Ohkuma M."/>
            <person name="Tanasupawat S."/>
        </authorList>
    </citation>
    <scope>NUCLEOTIDE SEQUENCE [LARGE SCALE GENOMIC DNA]</scope>
    <source>
        <strain evidence="3 4">LCR2-06</strain>
    </source>
</reference>
<proteinExistence type="predicted"/>
<dbReference type="EMBL" id="JAGEPF010000016">
    <property type="protein sequence ID" value="MBO2460969.1"/>
    <property type="molecule type" value="Genomic_DNA"/>
</dbReference>
<gene>
    <name evidence="3" type="ORF">J4709_25625</name>
</gene>
<dbReference type="RefSeq" id="WP_208244354.1">
    <property type="nucleotide sequence ID" value="NZ_JAGEPF010000016.1"/>
</dbReference>
<keyword evidence="2" id="KW-0472">Membrane</keyword>
<sequence length="174" mass="17552">MAQPKQINAIAVGAVGAGLVFIWSGLRGSSVLSALQDIIRGNRPSGSQVHGISAQSGPTGDASTGVTGPGKQYCASVFGGPSDPGTGSRGYHGDNLNGTMSYAELGMGKAMGNLPYRQKLRITYKGKSVVAEKLDIGAGGAGCGGHARGIDLWYQTAQALGFDGLGVVSVEPVS</sequence>
<accession>A0ABS3RW32</accession>
<name>A0ABS3RW32_9ACTN</name>
<evidence type="ECO:0000313" key="3">
    <source>
        <dbReference type="EMBL" id="MBO2460969.1"/>
    </source>
</evidence>
<dbReference type="InterPro" id="IPR036908">
    <property type="entry name" value="RlpA-like_sf"/>
</dbReference>
<evidence type="ECO:0008006" key="5">
    <source>
        <dbReference type="Google" id="ProtNLM"/>
    </source>
</evidence>
<keyword evidence="4" id="KW-1185">Reference proteome</keyword>
<comment type="caution">
    <text evidence="3">The sequence shown here is derived from an EMBL/GenBank/DDBJ whole genome shotgun (WGS) entry which is preliminary data.</text>
</comment>
<dbReference type="Gene3D" id="2.40.40.10">
    <property type="entry name" value="RlpA-like domain"/>
    <property type="match status" value="1"/>
</dbReference>
<evidence type="ECO:0000313" key="4">
    <source>
        <dbReference type="Proteomes" id="UP000680206"/>
    </source>
</evidence>
<keyword evidence="2" id="KW-1133">Transmembrane helix</keyword>
<evidence type="ECO:0000256" key="2">
    <source>
        <dbReference type="SAM" id="Phobius"/>
    </source>
</evidence>
<feature type="transmembrane region" description="Helical" evidence="2">
    <location>
        <begin position="7"/>
        <end position="26"/>
    </location>
</feature>
<feature type="region of interest" description="Disordered" evidence="1">
    <location>
        <begin position="44"/>
        <end position="66"/>
    </location>
</feature>